<dbReference type="InterPro" id="IPR013783">
    <property type="entry name" value="Ig-like_fold"/>
</dbReference>
<evidence type="ECO:0000313" key="2">
    <source>
        <dbReference type="EMBL" id="CAI5451945.1"/>
    </source>
</evidence>
<sequence>MNKCLNFNKISRFTIKQATSKPKFTLSPDDLIAIKGQKCKILAEFEAHPDVAEIHWFKNKKEIFSGKRQWIESTPTSTSLTVGEVREDDEGDYKIVIKNEAGSSEHTCKLTMDQLPEINRVERYSSTLVFDKGETVKLRLSFSGQLLLIIYFFHHRVKILKWDWLICVPWI</sequence>
<accession>A0A9P1N5G5</accession>
<evidence type="ECO:0000313" key="3">
    <source>
        <dbReference type="Proteomes" id="UP001152747"/>
    </source>
</evidence>
<evidence type="ECO:0000259" key="1">
    <source>
        <dbReference type="PROSITE" id="PS50835"/>
    </source>
</evidence>
<dbReference type="PROSITE" id="PS50835">
    <property type="entry name" value="IG_LIKE"/>
    <property type="match status" value="1"/>
</dbReference>
<protein>
    <recommendedName>
        <fullName evidence="1">Ig-like domain-containing protein</fullName>
    </recommendedName>
</protein>
<dbReference type="Proteomes" id="UP001152747">
    <property type="component" value="Unassembled WGS sequence"/>
</dbReference>
<dbReference type="InterPro" id="IPR007110">
    <property type="entry name" value="Ig-like_dom"/>
</dbReference>
<organism evidence="2 3">
    <name type="scientific">Caenorhabditis angaria</name>
    <dbReference type="NCBI Taxonomy" id="860376"/>
    <lineage>
        <taxon>Eukaryota</taxon>
        <taxon>Metazoa</taxon>
        <taxon>Ecdysozoa</taxon>
        <taxon>Nematoda</taxon>
        <taxon>Chromadorea</taxon>
        <taxon>Rhabditida</taxon>
        <taxon>Rhabditina</taxon>
        <taxon>Rhabditomorpha</taxon>
        <taxon>Rhabditoidea</taxon>
        <taxon>Rhabditidae</taxon>
        <taxon>Peloderinae</taxon>
        <taxon>Caenorhabditis</taxon>
    </lineage>
</organism>
<keyword evidence="3" id="KW-1185">Reference proteome</keyword>
<proteinExistence type="predicted"/>
<dbReference type="Pfam" id="PF07679">
    <property type="entry name" value="I-set"/>
    <property type="match status" value="1"/>
</dbReference>
<reference evidence="2" key="1">
    <citation type="submission" date="2022-11" db="EMBL/GenBank/DDBJ databases">
        <authorList>
            <person name="Kikuchi T."/>
        </authorList>
    </citation>
    <scope>NUCLEOTIDE SEQUENCE</scope>
    <source>
        <strain evidence="2">PS1010</strain>
    </source>
</reference>
<dbReference type="AlphaFoldDB" id="A0A9P1N5G5"/>
<dbReference type="PANTHER" id="PTHR47633:SF4">
    <property type="entry name" value="MYOPALLADIN ISOFORM X1"/>
    <property type="match status" value="1"/>
</dbReference>
<dbReference type="FunFam" id="2.60.40.10:FF:002533">
    <property type="entry name" value="Titin homolog"/>
    <property type="match status" value="1"/>
</dbReference>
<dbReference type="PANTHER" id="PTHR47633">
    <property type="entry name" value="IMMUNOGLOBULIN"/>
    <property type="match status" value="1"/>
</dbReference>
<gene>
    <name evidence="2" type="ORF">CAMP_LOCUS14582</name>
</gene>
<dbReference type="SUPFAM" id="SSF48726">
    <property type="entry name" value="Immunoglobulin"/>
    <property type="match status" value="1"/>
</dbReference>
<dbReference type="InterPro" id="IPR013098">
    <property type="entry name" value="Ig_I-set"/>
</dbReference>
<name>A0A9P1N5G5_9PELO</name>
<dbReference type="InterPro" id="IPR036179">
    <property type="entry name" value="Ig-like_dom_sf"/>
</dbReference>
<dbReference type="OrthoDB" id="6019866at2759"/>
<feature type="domain" description="Ig-like" evidence="1">
    <location>
        <begin position="22"/>
        <end position="111"/>
    </location>
</feature>
<comment type="caution">
    <text evidence="2">The sequence shown here is derived from an EMBL/GenBank/DDBJ whole genome shotgun (WGS) entry which is preliminary data.</text>
</comment>
<dbReference type="EMBL" id="CANHGI010000005">
    <property type="protein sequence ID" value="CAI5451945.1"/>
    <property type="molecule type" value="Genomic_DNA"/>
</dbReference>
<dbReference type="Gene3D" id="2.60.40.10">
    <property type="entry name" value="Immunoglobulins"/>
    <property type="match status" value="1"/>
</dbReference>